<dbReference type="EMBL" id="LN890655">
    <property type="protein sequence ID" value="CUS02640.2"/>
    <property type="molecule type" value="Genomic_DNA"/>
</dbReference>
<dbReference type="InterPro" id="IPR015422">
    <property type="entry name" value="PyrdxlP-dep_Trfase_small"/>
</dbReference>
<keyword evidence="3" id="KW-0808">Transferase</keyword>
<protein>
    <submittedName>
        <fullName evidence="6">Class I/II family aminotransferase</fullName>
    </submittedName>
</protein>
<gene>
    <name evidence="6" type="ORF">CFX0092_A0762</name>
</gene>
<keyword evidence="2 6" id="KW-0032">Aminotransferase</keyword>
<dbReference type="InterPro" id="IPR015424">
    <property type="entry name" value="PyrdxlP-dep_Trfase"/>
</dbReference>
<dbReference type="GO" id="GO:0030170">
    <property type="term" value="F:pyridoxal phosphate binding"/>
    <property type="evidence" value="ECO:0007669"/>
    <property type="project" value="InterPro"/>
</dbReference>
<evidence type="ECO:0000256" key="1">
    <source>
        <dbReference type="ARBA" id="ARBA00001933"/>
    </source>
</evidence>
<dbReference type="Gene3D" id="3.90.1150.10">
    <property type="entry name" value="Aspartate Aminotransferase, domain 1"/>
    <property type="match status" value="1"/>
</dbReference>
<dbReference type="PANTHER" id="PTHR42790">
    <property type="entry name" value="AMINOTRANSFERASE"/>
    <property type="match status" value="1"/>
</dbReference>
<reference evidence="6" key="1">
    <citation type="submission" date="2016-01" db="EMBL/GenBank/DDBJ databases">
        <authorList>
            <person name="Mcilroy J.S."/>
            <person name="Karst M S."/>
            <person name="Albertsen M."/>
        </authorList>
    </citation>
    <scope>NUCLEOTIDE SEQUENCE</scope>
    <source>
        <strain evidence="6">Cfx-K</strain>
    </source>
</reference>
<name>A0A160T2G4_9CHLR</name>
<dbReference type="InterPro" id="IPR004839">
    <property type="entry name" value="Aminotransferase_I/II_large"/>
</dbReference>
<feature type="domain" description="Aminotransferase class I/classII large" evidence="5">
    <location>
        <begin position="63"/>
        <end position="396"/>
    </location>
</feature>
<dbReference type="AlphaFoldDB" id="A0A160T2G4"/>
<evidence type="ECO:0000259" key="5">
    <source>
        <dbReference type="Pfam" id="PF00155"/>
    </source>
</evidence>
<evidence type="ECO:0000256" key="2">
    <source>
        <dbReference type="ARBA" id="ARBA00022576"/>
    </source>
</evidence>
<dbReference type="GO" id="GO:1901605">
    <property type="term" value="P:alpha-amino acid metabolic process"/>
    <property type="evidence" value="ECO:0007669"/>
    <property type="project" value="TreeGrafter"/>
</dbReference>
<dbReference type="CDD" id="cd00609">
    <property type="entry name" value="AAT_like"/>
    <property type="match status" value="1"/>
</dbReference>
<proteinExistence type="predicted"/>
<dbReference type="RefSeq" id="WP_095042229.1">
    <property type="nucleotide sequence ID" value="NZ_LN890655.1"/>
</dbReference>
<sequence>MVSPLPALNVAAPAIELADWTHTMQRSVLRQMLAVVSRPGILSFAGGLPAPDLFPTADYSRALAQVLATDRGALQYGPPFAPLKAHIVRLMAERGVDCAPEQVFLTTGAQQALDVLTRLLLDDGGQVLLEEIVYTGIRQVVAPYRPRVLPVSTDLATGIEVEDVIDYLDGGARPAFLYIIPDAHNPLGVSLSQAKRRRLADVAVAYNLPILEDDPYGFLSYDGQCLPPVRAHNDSHVFYVGSFSKIMAPALRLGWLIAPEALLPKLTVIKEAGDLESSALTQRAVAAYLDGGHLPAHLARLNEEYRCRRDTMLAAMTRHFPEGVFWTTPRAGMFIWVTLPEHVDAGALLETAIERERVAFIPGQAFAQPGTAAANTMRLNFSNCCLADIEAGIERLGRVIGEVAGGG</sequence>
<accession>A0A160T2G4</accession>
<comment type="cofactor">
    <cofactor evidence="1">
        <name>pyridoxal 5'-phosphate</name>
        <dbReference type="ChEBI" id="CHEBI:597326"/>
    </cofactor>
</comment>
<keyword evidence="7" id="KW-1185">Reference proteome</keyword>
<evidence type="ECO:0000256" key="4">
    <source>
        <dbReference type="ARBA" id="ARBA00022898"/>
    </source>
</evidence>
<evidence type="ECO:0000256" key="3">
    <source>
        <dbReference type="ARBA" id="ARBA00022679"/>
    </source>
</evidence>
<dbReference type="InterPro" id="IPR015421">
    <property type="entry name" value="PyrdxlP-dep_Trfase_major"/>
</dbReference>
<dbReference type="OrthoDB" id="9802328at2"/>
<dbReference type="PANTHER" id="PTHR42790:SF19">
    <property type="entry name" value="KYNURENINE_ALPHA-AMINOADIPATE AMINOTRANSFERASE, MITOCHONDRIAL"/>
    <property type="match status" value="1"/>
</dbReference>
<dbReference type="KEGG" id="pbf:CFX0092_A0762"/>
<dbReference type="Gene3D" id="3.40.640.10">
    <property type="entry name" value="Type I PLP-dependent aspartate aminotransferase-like (Major domain)"/>
    <property type="match status" value="1"/>
</dbReference>
<dbReference type="Pfam" id="PF00155">
    <property type="entry name" value="Aminotran_1_2"/>
    <property type="match status" value="1"/>
</dbReference>
<organism evidence="6 7">
    <name type="scientific">Candidatus Promineifilum breve</name>
    <dbReference type="NCBI Taxonomy" id="1806508"/>
    <lineage>
        <taxon>Bacteria</taxon>
        <taxon>Bacillati</taxon>
        <taxon>Chloroflexota</taxon>
        <taxon>Ardenticatenia</taxon>
        <taxon>Candidatus Promineifilales</taxon>
        <taxon>Candidatus Promineifilaceae</taxon>
        <taxon>Candidatus Promineifilum</taxon>
    </lineage>
</organism>
<evidence type="ECO:0000313" key="6">
    <source>
        <dbReference type="EMBL" id="CUS02640.2"/>
    </source>
</evidence>
<dbReference type="GO" id="GO:0008483">
    <property type="term" value="F:transaminase activity"/>
    <property type="evidence" value="ECO:0007669"/>
    <property type="project" value="UniProtKB-KW"/>
</dbReference>
<keyword evidence="4" id="KW-0663">Pyridoxal phosphate</keyword>
<dbReference type="InterPro" id="IPR050859">
    <property type="entry name" value="Class-I_PLP-dep_aminotransf"/>
</dbReference>
<dbReference type="SUPFAM" id="SSF53383">
    <property type="entry name" value="PLP-dependent transferases"/>
    <property type="match status" value="1"/>
</dbReference>
<evidence type="ECO:0000313" key="7">
    <source>
        <dbReference type="Proteomes" id="UP000215027"/>
    </source>
</evidence>
<dbReference type="Proteomes" id="UP000215027">
    <property type="component" value="Chromosome I"/>
</dbReference>